<protein>
    <submittedName>
        <fullName evidence="1">Uncharacterized protein</fullName>
    </submittedName>
</protein>
<reference evidence="1" key="1">
    <citation type="submission" date="2023-07" db="EMBL/GenBank/DDBJ databases">
        <authorList>
            <consortium name="AG Swart"/>
            <person name="Singh M."/>
            <person name="Singh A."/>
            <person name="Seah K."/>
            <person name="Emmerich C."/>
        </authorList>
    </citation>
    <scope>NUCLEOTIDE SEQUENCE</scope>
    <source>
        <strain evidence="1">DP1</strain>
    </source>
</reference>
<accession>A0AAD2D2U1</accession>
<dbReference type="AlphaFoldDB" id="A0AAD2D2U1"/>
<gene>
    <name evidence="1" type="ORF">ECRASSUSDP1_LOCUS20214</name>
</gene>
<evidence type="ECO:0000313" key="2">
    <source>
        <dbReference type="Proteomes" id="UP001295684"/>
    </source>
</evidence>
<evidence type="ECO:0000313" key="1">
    <source>
        <dbReference type="EMBL" id="CAI2378814.1"/>
    </source>
</evidence>
<dbReference type="EMBL" id="CAMPGE010020583">
    <property type="protein sequence ID" value="CAI2378814.1"/>
    <property type="molecule type" value="Genomic_DNA"/>
</dbReference>
<proteinExistence type="predicted"/>
<name>A0AAD2D2U1_EUPCR</name>
<comment type="caution">
    <text evidence="1">The sequence shown here is derived from an EMBL/GenBank/DDBJ whole genome shotgun (WGS) entry which is preliminary data.</text>
</comment>
<dbReference type="Proteomes" id="UP001295684">
    <property type="component" value="Unassembled WGS sequence"/>
</dbReference>
<organism evidence="1 2">
    <name type="scientific">Euplotes crassus</name>
    <dbReference type="NCBI Taxonomy" id="5936"/>
    <lineage>
        <taxon>Eukaryota</taxon>
        <taxon>Sar</taxon>
        <taxon>Alveolata</taxon>
        <taxon>Ciliophora</taxon>
        <taxon>Intramacronucleata</taxon>
        <taxon>Spirotrichea</taxon>
        <taxon>Hypotrichia</taxon>
        <taxon>Euplotida</taxon>
        <taxon>Euplotidae</taxon>
        <taxon>Moneuplotes</taxon>
    </lineage>
</organism>
<sequence>MNPKLQVCIPEPEGFRNQDLLNLDQLKDFYLFRTHTEVIKESEILAKEFRNFCKHRKLSQSDKKRHERIKFMKKKYYFMSHSGISARHYY</sequence>
<keyword evidence="2" id="KW-1185">Reference proteome</keyword>